<evidence type="ECO:0000313" key="2">
    <source>
        <dbReference type="EMBL" id="WOA52799.1"/>
    </source>
</evidence>
<reference evidence="1 3" key="2">
    <citation type="submission" date="2023-10" db="EMBL/GenBank/DDBJ databases">
        <title>Clonality and diversity in the soft rot Dickeya solani phytopathogen.</title>
        <authorList>
            <person name="Pedron J."/>
            <person name="Van Gijisegem F."/>
            <person name="Portier P."/>
            <person name="Taghouti G."/>
        </authorList>
    </citation>
    <scope>NUCLEOTIDE SEQUENCE [LARGE SCALE GENOMIC DNA]</scope>
    <source>
        <strain evidence="1 3">FVG2-MFV017-A9</strain>
    </source>
</reference>
<accession>A0AAX4F173</accession>
<evidence type="ECO:0000313" key="4">
    <source>
        <dbReference type="Proteomes" id="UP001304423"/>
    </source>
</evidence>
<gene>
    <name evidence="1" type="ORF">RUJ08_12350</name>
    <name evidence="2" type="ORF">RXA29_00650</name>
</gene>
<dbReference type="Proteomes" id="UP001187868">
    <property type="component" value="Unassembled WGS sequence"/>
</dbReference>
<organism evidence="2 4">
    <name type="scientific">Dickeya solani</name>
    <dbReference type="NCBI Taxonomy" id="1089444"/>
    <lineage>
        <taxon>Bacteria</taxon>
        <taxon>Pseudomonadati</taxon>
        <taxon>Pseudomonadota</taxon>
        <taxon>Gammaproteobacteria</taxon>
        <taxon>Enterobacterales</taxon>
        <taxon>Pectobacteriaceae</taxon>
        <taxon>Dickeya</taxon>
    </lineage>
</organism>
<keyword evidence="3" id="KW-1185">Reference proteome</keyword>
<reference evidence="2" key="1">
    <citation type="submission" date="2023-10" db="EMBL/GenBank/DDBJ databases">
        <title>Clonality and diversity in the soft rot Dickeya solani phytopathogen.</title>
        <authorList>
            <person name="Pedron J."/>
            <person name="Van Gijsegem F."/>
            <person name="Portier P."/>
            <person name="Taghouti G."/>
        </authorList>
    </citation>
    <scope>NUCLEOTIDE SEQUENCE</scope>
    <source>
        <strain evidence="2">CFBP5647</strain>
    </source>
</reference>
<evidence type="ECO:0000313" key="1">
    <source>
        <dbReference type="EMBL" id="MDV7042917.1"/>
    </source>
</evidence>
<sequence>MGVFEPEFQLCAIAYALLPPMPGKAMTVMSDNHPAIRLYQWLRFRGISLTTPTANESRQTWYLDLK</sequence>
<dbReference type="Proteomes" id="UP001304423">
    <property type="component" value="Chromosome"/>
</dbReference>
<dbReference type="EMBL" id="JAWLLM010000012">
    <property type="protein sequence ID" value="MDV7042917.1"/>
    <property type="molecule type" value="Genomic_DNA"/>
</dbReference>
<dbReference type="AlphaFoldDB" id="A0AAX4F173"/>
<dbReference type="EMBL" id="CP136339">
    <property type="protein sequence ID" value="WOA52799.1"/>
    <property type="molecule type" value="Genomic_DNA"/>
</dbReference>
<evidence type="ECO:0000313" key="3">
    <source>
        <dbReference type="Proteomes" id="UP001187868"/>
    </source>
</evidence>
<name>A0AAX4F173_9GAMM</name>
<evidence type="ECO:0008006" key="5">
    <source>
        <dbReference type="Google" id="ProtNLM"/>
    </source>
</evidence>
<protein>
    <recommendedName>
        <fullName evidence="5">N-acetyltransferase domain-containing protein</fullName>
    </recommendedName>
</protein>
<dbReference type="RefSeq" id="WP_057082998.1">
    <property type="nucleotide sequence ID" value="NZ_CP104920.1"/>
</dbReference>
<proteinExistence type="predicted"/>